<evidence type="ECO:0000256" key="7">
    <source>
        <dbReference type="ARBA" id="ARBA00022692"/>
    </source>
</evidence>
<feature type="transmembrane region" description="Helical" evidence="11">
    <location>
        <begin position="86"/>
        <end position="110"/>
    </location>
</feature>
<feature type="transmembrane region" description="Helical" evidence="11">
    <location>
        <begin position="122"/>
        <end position="143"/>
    </location>
</feature>
<keyword evidence="9 11" id="KW-0472">Membrane</keyword>
<evidence type="ECO:0000256" key="5">
    <source>
        <dbReference type="ARBA" id="ARBA00022448"/>
    </source>
</evidence>
<keyword evidence="12" id="KW-0997">Cell inner membrane</keyword>
<keyword evidence="8 11" id="KW-1133">Transmembrane helix</keyword>
<gene>
    <name evidence="12" type="primary">ugpE</name>
    <name evidence="14" type="ORF">BJF93_14005</name>
</gene>
<dbReference type="PANTHER" id="PTHR43744">
    <property type="entry name" value="ABC TRANSPORTER PERMEASE PROTEIN MG189-RELATED-RELATED"/>
    <property type="match status" value="1"/>
</dbReference>
<comment type="function">
    <text evidence="10 12">Part of the ABC transporter complex UgpBAEC involved in sn-glycerol-3-phosphate (G3P) import. Probably responsible for the translocation of the substrate across the membrane.</text>
</comment>
<keyword evidence="6 12" id="KW-1003">Cell membrane</keyword>
<dbReference type="AlphaFoldDB" id="A0A1Q9AR82"/>
<protein>
    <recommendedName>
        <fullName evidence="4 12">sn-glycerol-3-phosphate transport system permease protein UgpE</fullName>
    </recommendedName>
</protein>
<evidence type="ECO:0000256" key="2">
    <source>
        <dbReference type="ARBA" id="ARBA00009306"/>
    </source>
</evidence>
<evidence type="ECO:0000313" key="14">
    <source>
        <dbReference type="EMBL" id="OLP57943.1"/>
    </source>
</evidence>
<comment type="subunit">
    <text evidence="3 12">The complex is composed of two ATP-binding proteins (UgpC), two transmembrane proteins (UgpA and UgpE) and a solute-binding protein (UgpB).</text>
</comment>
<evidence type="ECO:0000256" key="8">
    <source>
        <dbReference type="ARBA" id="ARBA00022989"/>
    </source>
</evidence>
<dbReference type="PROSITE" id="PS50928">
    <property type="entry name" value="ABC_TM1"/>
    <property type="match status" value="1"/>
</dbReference>
<comment type="similarity">
    <text evidence="2 11">Belongs to the binding-protein-dependent transport system permease family.</text>
</comment>
<keyword evidence="5 11" id="KW-0813">Transport</keyword>
<dbReference type="RefSeq" id="WP_075629850.1">
    <property type="nucleotide sequence ID" value="NZ_FOAM01000007.1"/>
</dbReference>
<evidence type="ECO:0000256" key="3">
    <source>
        <dbReference type="ARBA" id="ARBA00011557"/>
    </source>
</evidence>
<feature type="transmembrane region" description="Helical" evidence="11">
    <location>
        <begin position="155"/>
        <end position="176"/>
    </location>
</feature>
<feature type="transmembrane region" description="Helical" evidence="11">
    <location>
        <begin position="257"/>
        <end position="278"/>
    </location>
</feature>
<dbReference type="GO" id="GO:0005886">
    <property type="term" value="C:plasma membrane"/>
    <property type="evidence" value="ECO:0007669"/>
    <property type="project" value="UniProtKB-SubCell"/>
</dbReference>
<name>A0A1Q9AR82_9HYPH</name>
<dbReference type="CDD" id="cd06261">
    <property type="entry name" value="TM_PBP2"/>
    <property type="match status" value="1"/>
</dbReference>
<feature type="transmembrane region" description="Helical" evidence="11">
    <location>
        <begin position="197"/>
        <end position="222"/>
    </location>
</feature>
<dbReference type="EMBL" id="MKIP01000059">
    <property type="protein sequence ID" value="OLP57943.1"/>
    <property type="molecule type" value="Genomic_DNA"/>
</dbReference>
<sequence length="292" mass="31646">MSSPAVSSGPASGAPSGMVGRSTGDRIILGLTIAAAIAMMAPLVWVVALSLKDNKELMVSMNAVFHAPYTLQNYLNILATSSVFRWILNSLIVAGGLTLGTLVLSSLAGYGFARLNFPFRNVLFVIVLMGLAVPEQAVLIARHQLFSWMKLHNTYPGLILPNLSAPFGVFLMTQYFRAIPKELDEAALLDNASRFKIFWKVLLPLTLPAQATLGIFTFLGAWNDYLWPLISGTKKEMYTLTVGIASTQTNFAQSEGLGFLMSQAVFAGAPILILYLFFQKYIVTAVSGAAVR</sequence>
<evidence type="ECO:0000256" key="4">
    <source>
        <dbReference type="ARBA" id="ARBA00020515"/>
    </source>
</evidence>
<evidence type="ECO:0000256" key="10">
    <source>
        <dbReference type="ARBA" id="ARBA00037054"/>
    </source>
</evidence>
<reference evidence="14 15" key="1">
    <citation type="submission" date="2016-09" db="EMBL/GenBank/DDBJ databases">
        <title>Rhizobium sp. nov., a novel species isolated from the rice rhizosphere.</title>
        <authorList>
            <person name="Zhao J."/>
            <person name="Zhang X."/>
        </authorList>
    </citation>
    <scope>NUCLEOTIDE SEQUENCE [LARGE SCALE GENOMIC DNA]</scope>
    <source>
        <strain evidence="14 15">1.7048</strain>
    </source>
</reference>
<comment type="caution">
    <text evidence="14">The sequence shown here is derived from an EMBL/GenBank/DDBJ whole genome shotgun (WGS) entry which is preliminary data.</text>
</comment>
<accession>A0A1Q9AR82</accession>
<dbReference type="Proteomes" id="UP000186364">
    <property type="component" value="Unassembled WGS sequence"/>
</dbReference>
<keyword evidence="7 11" id="KW-0812">Transmembrane</keyword>
<dbReference type="Gene3D" id="1.10.3720.10">
    <property type="entry name" value="MetI-like"/>
    <property type="match status" value="1"/>
</dbReference>
<comment type="subcellular location">
    <subcellularLocation>
        <location evidence="12">Cell inner membrane</location>
        <topology evidence="12">Multi-pass membrane protein</topology>
    </subcellularLocation>
    <subcellularLocation>
        <location evidence="1 11">Cell membrane</location>
        <topology evidence="1 11">Multi-pass membrane protein</topology>
    </subcellularLocation>
</comment>
<evidence type="ECO:0000256" key="1">
    <source>
        <dbReference type="ARBA" id="ARBA00004651"/>
    </source>
</evidence>
<evidence type="ECO:0000256" key="9">
    <source>
        <dbReference type="ARBA" id="ARBA00023136"/>
    </source>
</evidence>
<keyword evidence="15" id="KW-1185">Reference proteome</keyword>
<evidence type="ECO:0000259" key="13">
    <source>
        <dbReference type="PROSITE" id="PS50928"/>
    </source>
</evidence>
<feature type="transmembrane region" description="Helical" evidence="11">
    <location>
        <begin position="27"/>
        <end position="51"/>
    </location>
</feature>
<evidence type="ECO:0000256" key="12">
    <source>
        <dbReference type="RuleBase" id="RU363056"/>
    </source>
</evidence>
<dbReference type="Pfam" id="PF00528">
    <property type="entry name" value="BPD_transp_1"/>
    <property type="match status" value="1"/>
</dbReference>
<proteinExistence type="inferred from homology"/>
<dbReference type="InterPro" id="IPR000515">
    <property type="entry name" value="MetI-like"/>
</dbReference>
<dbReference type="PANTHER" id="PTHR43744:SF8">
    <property type="entry name" value="SN-GLYCEROL-3-PHOSPHATE TRANSPORT SYSTEM PERMEASE PROTEIN UGPE"/>
    <property type="match status" value="1"/>
</dbReference>
<feature type="domain" description="ABC transmembrane type-1" evidence="13">
    <location>
        <begin position="87"/>
        <end position="278"/>
    </location>
</feature>
<evidence type="ECO:0000256" key="11">
    <source>
        <dbReference type="RuleBase" id="RU363032"/>
    </source>
</evidence>
<dbReference type="InterPro" id="IPR035906">
    <property type="entry name" value="MetI-like_sf"/>
</dbReference>
<dbReference type="OrthoDB" id="9815445at2"/>
<evidence type="ECO:0000256" key="6">
    <source>
        <dbReference type="ARBA" id="ARBA00022475"/>
    </source>
</evidence>
<dbReference type="SUPFAM" id="SSF161098">
    <property type="entry name" value="MetI-like"/>
    <property type="match status" value="1"/>
</dbReference>
<dbReference type="GO" id="GO:0055085">
    <property type="term" value="P:transmembrane transport"/>
    <property type="evidence" value="ECO:0007669"/>
    <property type="project" value="InterPro"/>
</dbReference>
<organism evidence="14 15">
    <name type="scientific">Xaviernesmea oryzae</name>
    <dbReference type="NCBI Taxonomy" id="464029"/>
    <lineage>
        <taxon>Bacteria</taxon>
        <taxon>Pseudomonadati</taxon>
        <taxon>Pseudomonadota</taxon>
        <taxon>Alphaproteobacteria</taxon>
        <taxon>Hyphomicrobiales</taxon>
        <taxon>Rhizobiaceae</taxon>
        <taxon>Rhizobium/Agrobacterium group</taxon>
        <taxon>Xaviernesmea</taxon>
    </lineage>
</organism>
<evidence type="ECO:0000313" key="15">
    <source>
        <dbReference type="Proteomes" id="UP000186364"/>
    </source>
</evidence>